<keyword evidence="9 13" id="KW-0051">Antiviral defense</keyword>
<dbReference type="InterPro" id="IPR032240">
    <property type="entry name" value="Cas9_REC"/>
</dbReference>
<evidence type="ECO:0000256" key="4">
    <source>
        <dbReference type="ARBA" id="ARBA00022723"/>
    </source>
</evidence>
<evidence type="ECO:0000256" key="13">
    <source>
        <dbReference type="HAMAP-Rule" id="MF_01480"/>
    </source>
</evidence>
<dbReference type="GO" id="GO:0046872">
    <property type="term" value="F:metal ion binding"/>
    <property type="evidence" value="ECO:0007669"/>
    <property type="project" value="UniProtKB-UniRule"/>
</dbReference>
<evidence type="ECO:0000256" key="9">
    <source>
        <dbReference type="ARBA" id="ARBA00023118"/>
    </source>
</evidence>
<dbReference type="InterPro" id="IPR032239">
    <property type="entry name" value="Cas9-BH"/>
</dbReference>
<evidence type="ECO:0000313" key="15">
    <source>
        <dbReference type="EMBL" id="KRM01610.1"/>
    </source>
</evidence>
<keyword evidence="3 13" id="KW-0540">Nuclease</keyword>
<comment type="similarity">
    <text evidence="2">Belongs to the CRISPR-associated protein Cas9 family. Subtype II-A subfamily.</text>
</comment>
<dbReference type="GO" id="GO:0003723">
    <property type="term" value="F:RNA binding"/>
    <property type="evidence" value="ECO:0007669"/>
    <property type="project" value="UniProtKB-UniRule"/>
</dbReference>
<dbReference type="EC" id="3.1.-.-" evidence="13"/>
<dbReference type="Proteomes" id="UP000051739">
    <property type="component" value="Unassembled WGS sequence"/>
</dbReference>
<dbReference type="RefSeq" id="WP_056937585.1">
    <property type="nucleotide sequence ID" value="NZ_AZFN01000016.1"/>
</dbReference>
<comment type="domain">
    <text evidence="13">Has 2 endonuclease domains. The discontinuous RuvC-like domain cleaves the target DNA noncomplementary to crRNA while the HNH nuclease domain cleaves the target DNA complementary to crRNA.</text>
</comment>
<feature type="binding site" evidence="13">
    <location>
        <position position="759"/>
    </location>
    <ligand>
        <name>Mg(2+)</name>
        <dbReference type="ChEBI" id="CHEBI:18420"/>
        <label>2</label>
    </ligand>
</feature>
<feature type="binding site" evidence="13">
    <location>
        <position position="10"/>
    </location>
    <ligand>
        <name>Mg(2+)</name>
        <dbReference type="ChEBI" id="CHEBI:18420"/>
        <label>1</label>
    </ligand>
</feature>
<feature type="binding site" evidence="13">
    <location>
        <position position="967"/>
    </location>
    <ligand>
        <name>Mg(2+)</name>
        <dbReference type="ChEBI" id="CHEBI:18420"/>
        <label>2</label>
    </ligand>
</feature>
<gene>
    <name evidence="13" type="primary">cas9</name>
    <name evidence="15" type="ORF">FC60_GL000538</name>
</gene>
<evidence type="ECO:0000256" key="12">
    <source>
        <dbReference type="ARBA" id="ARBA00046380"/>
    </source>
</evidence>
<feature type="binding site" evidence="13">
    <location>
        <position position="755"/>
    </location>
    <ligand>
        <name>Mg(2+)</name>
        <dbReference type="ChEBI" id="CHEBI:18420"/>
        <label>1</label>
    </ligand>
</feature>
<feature type="binding site" evidence="13">
    <location>
        <position position="10"/>
    </location>
    <ligand>
        <name>Mg(2+)</name>
        <dbReference type="ChEBI" id="CHEBI:18420"/>
        <label>2</label>
    </ligand>
</feature>
<evidence type="ECO:0000313" key="16">
    <source>
        <dbReference type="Proteomes" id="UP000051739"/>
    </source>
</evidence>
<comment type="function">
    <text evidence="13">CRISPR (clustered regularly interspaced short palindromic repeat) is an adaptive immune system that provides protection against mobile genetic elements (viruses, transposable elements and conjugative plasmids). CRISPR clusters contain spacers, sequences complementary to antecedent mobile elements, and target invading nucleic acids. CRISPR clusters are transcribed and processed into CRISPR RNA (crRNA). In type II CRISPR systems correct processing of pre-crRNA requires a trans-encoded small RNA (tracrRNA), endogenous ribonuclease 3 (rnc) and this protein. The tracrRNA serves as a guide for ribonuclease 3-aided processing of pre-crRNA. Subsequently Cas9/crRNA/tracrRNA endonucleolytically cleaves linear or circular dsDNA target complementary to the spacer; Cas9 is inactive in the absence of the 2 guide RNAs (gRNA). Cas9 recognizes the protospacer adjacent motif (PAM) in the CRISPR repeat sequences to help distinguish self versus nonself, as targets within the bacterial CRISPR locus do not have PAMs. PAM recognition is also required for catalytic activity.</text>
</comment>
<evidence type="ECO:0000256" key="5">
    <source>
        <dbReference type="ARBA" id="ARBA00022759"/>
    </source>
</evidence>
<dbReference type="GO" id="GO:0003677">
    <property type="term" value="F:DNA binding"/>
    <property type="evidence" value="ECO:0007669"/>
    <property type="project" value="UniProtKB-UniRule"/>
</dbReference>
<dbReference type="GO" id="GO:0051607">
    <property type="term" value="P:defense response to virus"/>
    <property type="evidence" value="ECO:0007669"/>
    <property type="project" value="UniProtKB-UniRule"/>
</dbReference>
<feature type="domain" description="HNH Cas9-type" evidence="14">
    <location>
        <begin position="751"/>
        <end position="914"/>
    </location>
</feature>
<comment type="cofactor">
    <cofactor evidence="1 13">
        <name>Mg(2+)</name>
        <dbReference type="ChEBI" id="CHEBI:18420"/>
    </cofactor>
</comment>
<evidence type="ECO:0000256" key="2">
    <source>
        <dbReference type="ARBA" id="ARBA00005244"/>
    </source>
</evidence>
<dbReference type="HAMAP" id="MF_01480">
    <property type="entry name" value="Cas9"/>
    <property type="match status" value="1"/>
</dbReference>
<dbReference type="PATRIC" id="fig|1423749.3.peg.542"/>
<evidence type="ECO:0000256" key="6">
    <source>
        <dbReference type="ARBA" id="ARBA00022801"/>
    </source>
</evidence>
<keyword evidence="16" id="KW-1185">Reference proteome</keyword>
<dbReference type="InterPro" id="IPR036397">
    <property type="entry name" value="RNaseH_sf"/>
</dbReference>
<dbReference type="InterPro" id="IPR032237">
    <property type="entry name" value="Cas9_PI"/>
</dbReference>
<evidence type="ECO:0000256" key="3">
    <source>
        <dbReference type="ARBA" id="ARBA00022722"/>
    </source>
</evidence>
<dbReference type="Pfam" id="PF13395">
    <property type="entry name" value="HNH_4"/>
    <property type="match status" value="1"/>
</dbReference>
<name>A0A0R1V7X0_9LACO</name>
<keyword evidence="11" id="KW-0464">Manganese</keyword>
<feature type="binding site" evidence="13">
    <location>
        <position position="759"/>
    </location>
    <ligand>
        <name>Mg(2+)</name>
        <dbReference type="ChEBI" id="CHEBI:18420"/>
        <label>1</label>
    </ligand>
</feature>
<keyword evidence="10 13" id="KW-0238">DNA-binding</keyword>
<evidence type="ECO:0000256" key="8">
    <source>
        <dbReference type="ARBA" id="ARBA00022884"/>
    </source>
</evidence>
<dbReference type="Gene3D" id="3.30.420.10">
    <property type="entry name" value="Ribonuclease H-like superfamily/Ribonuclease H"/>
    <property type="match status" value="1"/>
</dbReference>
<comment type="caution">
    <text evidence="15">The sequence shown here is derived from an EMBL/GenBank/DDBJ whole genome shotgun (WGS) entry which is preliminary data.</text>
</comment>
<dbReference type="InterPro" id="IPR028629">
    <property type="entry name" value="Cas9"/>
</dbReference>
<dbReference type="InterPro" id="IPR033114">
    <property type="entry name" value="HNH_CAS9"/>
</dbReference>
<dbReference type="Pfam" id="PF22702">
    <property type="entry name" value="Cas9_RuvC"/>
    <property type="match status" value="1"/>
</dbReference>
<dbReference type="InterPro" id="IPR055228">
    <property type="entry name" value="Cas9_RuvC"/>
</dbReference>
<reference evidence="15 16" key="1">
    <citation type="journal article" date="2015" name="Genome Announc.">
        <title>Expanding the biotechnology potential of lactobacilli through comparative genomics of 213 strains and associated genera.</title>
        <authorList>
            <person name="Sun Z."/>
            <person name="Harris H.M."/>
            <person name="McCann A."/>
            <person name="Guo C."/>
            <person name="Argimon S."/>
            <person name="Zhang W."/>
            <person name="Yang X."/>
            <person name="Jeffery I.B."/>
            <person name="Cooney J.C."/>
            <person name="Kagawa T.F."/>
            <person name="Liu W."/>
            <person name="Song Y."/>
            <person name="Salvetti E."/>
            <person name="Wrobel A."/>
            <person name="Rasinkangas P."/>
            <person name="Parkhill J."/>
            <person name="Rea M.C."/>
            <person name="O'Sullivan O."/>
            <person name="Ritari J."/>
            <person name="Douillard F.P."/>
            <person name="Paul Ross R."/>
            <person name="Yang R."/>
            <person name="Briner A.E."/>
            <person name="Felis G.E."/>
            <person name="de Vos W.M."/>
            <person name="Barrangou R."/>
            <person name="Klaenhammer T.R."/>
            <person name="Caufield P.W."/>
            <person name="Cui Y."/>
            <person name="Zhang H."/>
            <person name="O'Toole P.W."/>
        </authorList>
    </citation>
    <scope>NUCLEOTIDE SEQUENCE [LARGE SCALE GENOMIC DNA]</scope>
    <source>
        <strain evidence="15 16">DSM 16045</strain>
    </source>
</reference>
<proteinExistence type="inferred from homology"/>
<evidence type="ECO:0000259" key="14">
    <source>
        <dbReference type="PROSITE" id="PS51749"/>
    </source>
</evidence>
<evidence type="ECO:0000256" key="11">
    <source>
        <dbReference type="ARBA" id="ARBA00023211"/>
    </source>
</evidence>
<dbReference type="GO" id="GO:0043571">
    <property type="term" value="P:maintenance of CRISPR repeat elements"/>
    <property type="evidence" value="ECO:0007669"/>
    <property type="project" value="UniProtKB-UniRule"/>
</dbReference>
<evidence type="ECO:0000256" key="7">
    <source>
        <dbReference type="ARBA" id="ARBA00022842"/>
    </source>
</evidence>
<protein>
    <recommendedName>
        <fullName evidence="13">CRISPR-associated endonuclease Cas9</fullName>
        <ecNumber evidence="13">3.1.-.-</ecNumber>
    </recommendedName>
</protein>
<dbReference type="Pfam" id="PF16592">
    <property type="entry name" value="Cas9_REC"/>
    <property type="match status" value="1"/>
</dbReference>
<evidence type="ECO:0000256" key="1">
    <source>
        <dbReference type="ARBA" id="ARBA00001946"/>
    </source>
</evidence>
<comment type="subunit">
    <text evidence="12 13">Monomer. Binds crRNA and tracrRNA.</text>
</comment>
<dbReference type="Pfam" id="PF16595">
    <property type="entry name" value="Cas9_PI"/>
    <property type="match status" value="1"/>
</dbReference>
<dbReference type="GO" id="GO:0016787">
    <property type="term" value="F:hydrolase activity"/>
    <property type="evidence" value="ECO:0007669"/>
    <property type="project" value="UniProtKB-KW"/>
</dbReference>
<dbReference type="NCBIfam" id="TIGR01865">
    <property type="entry name" value="cas_Csn1"/>
    <property type="match status" value="1"/>
</dbReference>
<keyword evidence="6 13" id="KW-0378">Hydrolase</keyword>
<feature type="active site" description="For RuvC-like nuclease domain" evidence="13">
    <location>
        <position position="10"/>
    </location>
</feature>
<comment type="similarity">
    <text evidence="13">Belongs to the CRISPR-associated Cas9 family.</text>
</comment>
<keyword evidence="4 13" id="KW-0479">Metal-binding</keyword>
<keyword evidence="5 13" id="KW-0255">Endonuclease</keyword>
<dbReference type="EMBL" id="AZFN01000016">
    <property type="protein sequence ID" value="KRM01610.1"/>
    <property type="molecule type" value="Genomic_DNA"/>
</dbReference>
<accession>A0A0R1V7X0</accession>
<dbReference type="GO" id="GO:0004519">
    <property type="term" value="F:endonuclease activity"/>
    <property type="evidence" value="ECO:0007669"/>
    <property type="project" value="UniProtKB-UniRule"/>
</dbReference>
<sequence>MGKRYHIGLDIGTSSIGWAVMDDDFKIMRVKGKKGIGVRLFEEGKTAAERRGHRTTRRRYSRRKWRLNLLEEIFDPEIAKVDPTFFARLKESNLSPKDDRKQYSGNLIFPEKAKEEIREWTEKYPTIYHLRNALMTENRQFDIREVFLALHHIVKYRGNFLFNGNFQTGEVNLSDRFDDINSAFISACGEEEAPQIPSELYNDIQELLFDKNTRKLDNQKQLATKLSQDNDKDWSTQFSKALFGYKTKFKVVLQSNEDLDDFQLDSDDADDKIASISEQIDDDRGSILDNIKILYSRITLNEIVPDGKTLSQSMIEKYNLHRDHLKEIKDQLKHTDNWVKFDDLYSQYVNGKLESDRHKKLSSDDFYKKVLTLFDGELKTRVKEWQEKGEFLPKQRTGSNGVIPHQLHQNELDQIIENQSKYYPWLATLNPNEKRQRVAKYKLSELVAFRIPYYVGPMVTKDQSDFAWMVRKSDEKEITPWNFDQVVDRDKSAEEFINRMTTKDTYLIGEDVLPAKSLLYEKFTVLNELNNIRINGKPLTTDEKHQVYRDLFQNAKSISTKKFHNYLVCKLNKPNHLNITGFSDLTKFNSSLDSYIDLKKIFADQIDDQSLQDDFEKMIRWSTVFEDKQIFERKLSEINWLTDQERSEVAKLRYRGWGRLSKRLLAGIHDENGQRIIDALWNSPKNFMQIQAEVAFNKQINDLNTKELSDNNVEDVLADAYTSPQNKKAIRQVLLVVEDIQKAMHGDAPTSISLEFAREEQESSRTRSRRAALSATYRQISDEIVSATVKGELGKATSISDRLYLYFTQGGRDMYTGEPINIDEISRGYEIDHILPQSFIKDDSLDNRVLVKGAINNGKSANYVMDQSWAPDRLAWWKKLLDNRLISRKKYQSLTLTPGKINKYSQNGFINRQLVETRQVIKLVANILNDQYSNDDTKIIVVKAALNSQLRGFLELFKNRNINDYHHGMDAYLSTFIGNYLYKKYPKLRSYFVYGEFKKFSGKQNLKSFNFLHDLEDDSINIISNDDGEIVGNHHEMIEELEKAYQYKYMLVSREVFEKTGDLFNVTVYSRKAKKTLIPIKQDKPINIYGGYSGNNDAYMAIVKLPGKKGKPDTYKIVGIPLRFAGELERAKQLGESAYREKLSAVITPQFTKEKKDRKTGEITKVVDDFEVVLDRVPYRQLFKDSDKWFMLGSAAYQYNAKQLVLNNDDVKLLNEQGRKKLELPNEKLSSALNDVFDHIIQIMNSKFGLYDKNGFRTKLTEAASIFYDLPLRAEYNGNKKVTDGKLEVLDNILIGLHADPSFGNLKQLNMSTPFGQMQTKGGVVLNGNSTLIYQSPTGLFERRVKLKDLSK</sequence>
<keyword evidence="7 13" id="KW-0460">Magnesium</keyword>
<keyword evidence="8 13" id="KW-0694">RNA-binding</keyword>
<evidence type="ECO:0000256" key="10">
    <source>
        <dbReference type="ARBA" id="ARBA00023125"/>
    </source>
</evidence>
<dbReference type="PROSITE" id="PS51749">
    <property type="entry name" value="HNH_CAS9"/>
    <property type="match status" value="1"/>
</dbReference>
<organism evidence="15 16">
    <name type="scientific">Limosilactobacillus gastricus DSM 16045</name>
    <dbReference type="NCBI Taxonomy" id="1423749"/>
    <lineage>
        <taxon>Bacteria</taxon>
        <taxon>Bacillati</taxon>
        <taxon>Bacillota</taxon>
        <taxon>Bacilli</taxon>
        <taxon>Lactobacillales</taxon>
        <taxon>Lactobacillaceae</taxon>
        <taxon>Limosilactobacillus</taxon>
    </lineage>
</organism>
<dbReference type="Pfam" id="PF16593">
    <property type="entry name" value="Cas9-BH"/>
    <property type="match status" value="1"/>
</dbReference>
<feature type="active site" description="Proton acceptor for HNH nuclease domain" evidence="13">
    <location>
        <position position="833"/>
    </location>
</feature>
<dbReference type="InterPro" id="IPR003615">
    <property type="entry name" value="HNH_nuc"/>
</dbReference>